<name>A0AAD8M0F3_9APIA</name>
<gene>
    <name evidence="1" type="ORF">POM88_050481</name>
</gene>
<sequence>MVFVVGYQVLICWWVYTVAYHMIVSYSDTTGERDVVLDLLAEKGEYMPTMIGSLYSMPIATLQFLSPHSAVVAFCDGILKHGTAWETLRRDLPMQKDGMTLEEVRKRMPDVLSIADY</sequence>
<organism evidence="1 2">
    <name type="scientific">Heracleum sosnowskyi</name>
    <dbReference type="NCBI Taxonomy" id="360622"/>
    <lineage>
        <taxon>Eukaryota</taxon>
        <taxon>Viridiplantae</taxon>
        <taxon>Streptophyta</taxon>
        <taxon>Embryophyta</taxon>
        <taxon>Tracheophyta</taxon>
        <taxon>Spermatophyta</taxon>
        <taxon>Magnoliopsida</taxon>
        <taxon>eudicotyledons</taxon>
        <taxon>Gunneridae</taxon>
        <taxon>Pentapetalae</taxon>
        <taxon>asterids</taxon>
        <taxon>campanulids</taxon>
        <taxon>Apiales</taxon>
        <taxon>Apiaceae</taxon>
        <taxon>Apioideae</taxon>
        <taxon>apioid superclade</taxon>
        <taxon>Tordylieae</taxon>
        <taxon>Tordyliinae</taxon>
        <taxon>Heracleum</taxon>
    </lineage>
</organism>
<dbReference type="InterPro" id="IPR019149">
    <property type="entry name" value="ABHD18"/>
</dbReference>
<proteinExistence type="predicted"/>
<reference evidence="1" key="2">
    <citation type="submission" date="2023-05" db="EMBL/GenBank/DDBJ databases">
        <authorList>
            <person name="Schelkunov M.I."/>
        </authorList>
    </citation>
    <scope>NUCLEOTIDE SEQUENCE</scope>
    <source>
        <strain evidence="1">Hsosn_3</strain>
        <tissue evidence="1">Leaf</tissue>
    </source>
</reference>
<keyword evidence="2" id="KW-1185">Reference proteome</keyword>
<dbReference type="EMBL" id="JAUIZM010000011">
    <property type="protein sequence ID" value="KAK1357225.1"/>
    <property type="molecule type" value="Genomic_DNA"/>
</dbReference>
<reference evidence="1" key="1">
    <citation type="submission" date="2023-02" db="EMBL/GenBank/DDBJ databases">
        <title>Genome of toxic invasive species Heracleum sosnowskyi carries increased number of genes despite the absence of recent whole-genome duplications.</title>
        <authorList>
            <person name="Schelkunov M."/>
            <person name="Shtratnikova V."/>
            <person name="Makarenko M."/>
            <person name="Klepikova A."/>
            <person name="Omelchenko D."/>
            <person name="Novikova G."/>
            <person name="Obukhova E."/>
            <person name="Bogdanov V."/>
            <person name="Penin A."/>
            <person name="Logacheva M."/>
        </authorList>
    </citation>
    <scope>NUCLEOTIDE SEQUENCE</scope>
    <source>
        <strain evidence="1">Hsosn_3</strain>
        <tissue evidence="1">Leaf</tissue>
    </source>
</reference>
<evidence type="ECO:0000313" key="2">
    <source>
        <dbReference type="Proteomes" id="UP001237642"/>
    </source>
</evidence>
<comment type="caution">
    <text evidence="1">The sequence shown here is derived from an EMBL/GenBank/DDBJ whole genome shotgun (WGS) entry which is preliminary data.</text>
</comment>
<dbReference type="Proteomes" id="UP001237642">
    <property type="component" value="Unassembled WGS sequence"/>
</dbReference>
<dbReference type="AlphaFoldDB" id="A0AAD8M0F3"/>
<evidence type="ECO:0000313" key="1">
    <source>
        <dbReference type="EMBL" id="KAK1357225.1"/>
    </source>
</evidence>
<dbReference type="Pfam" id="PF09752">
    <property type="entry name" value="ABHD18"/>
    <property type="match status" value="1"/>
</dbReference>
<protein>
    <submittedName>
        <fullName evidence="1">Uncharacterized protein</fullName>
    </submittedName>
</protein>
<accession>A0AAD8M0F3</accession>